<evidence type="ECO:0000256" key="4">
    <source>
        <dbReference type="ARBA" id="ARBA00022827"/>
    </source>
</evidence>
<reference evidence="9" key="1">
    <citation type="journal article" date="2019" name="Int. J. Syst. Evol. Microbiol.">
        <title>The Global Catalogue of Microorganisms (GCM) 10K type strain sequencing project: providing services to taxonomists for standard genome sequencing and annotation.</title>
        <authorList>
            <consortium name="The Broad Institute Genomics Platform"/>
            <consortium name="The Broad Institute Genome Sequencing Center for Infectious Disease"/>
            <person name="Wu L."/>
            <person name="Ma J."/>
        </authorList>
    </citation>
    <scope>NUCLEOTIDE SEQUENCE [LARGE SCALE GENOMIC DNA]</scope>
    <source>
        <strain evidence="9">CGMCC 4.1469</strain>
    </source>
</reference>
<gene>
    <name evidence="8" type="ORF">ACFP0N_23220</name>
</gene>
<protein>
    <submittedName>
        <fullName evidence="8">NAD(P)H-quinone dehydrogenase</fullName>
    </submittedName>
</protein>
<evidence type="ECO:0000256" key="1">
    <source>
        <dbReference type="ARBA" id="ARBA00001974"/>
    </source>
</evidence>
<dbReference type="InterPro" id="IPR036188">
    <property type="entry name" value="FAD/NAD-bd_sf"/>
</dbReference>
<dbReference type="PIRSF" id="PIRSF000350">
    <property type="entry name" value="Mercury_reductase_MerA"/>
    <property type="match status" value="1"/>
</dbReference>
<evidence type="ECO:0000256" key="5">
    <source>
        <dbReference type="SAM" id="MobiDB-lite"/>
    </source>
</evidence>
<name>A0ABW1F0K2_9ACTN</name>
<comment type="similarity">
    <text evidence="2">Belongs to the class-I pyridine nucleotide-disulfide oxidoreductase family.</text>
</comment>
<evidence type="ECO:0000256" key="2">
    <source>
        <dbReference type="ARBA" id="ARBA00007532"/>
    </source>
</evidence>
<comment type="caution">
    <text evidence="8">The sequence shown here is derived from an EMBL/GenBank/DDBJ whole genome shotgun (WGS) entry which is preliminary data.</text>
</comment>
<dbReference type="InterPro" id="IPR001100">
    <property type="entry name" value="Pyr_nuc-diS_OxRdtase"/>
</dbReference>
<feature type="domain" description="Pyridine nucleotide-disulphide oxidoreductase dimerisation" evidence="6">
    <location>
        <begin position="384"/>
        <end position="491"/>
    </location>
</feature>
<dbReference type="Gene3D" id="3.50.50.60">
    <property type="entry name" value="FAD/NAD(P)-binding domain"/>
    <property type="match status" value="2"/>
</dbReference>
<sequence length="505" mass="52708">MGGVTRIVIIGGGPGGYEAALVAAQLGAEVTVVDRDGLGGSAVLTDCVPSKTLIATAEVMTTFDSSYEELGIIVADDTPPQEQQARVVGVDLGKVNRRVKRLAIAQSHDITQSVTRAGVTVLRGRGRLGAGGQAVDGSREVLVDAPDGSVQSLRADAVLIATGAHPRELPDAQPDGERILTWTQVYDLEELPRELIVVGSGVTGAEFAGAYQAIGSKVTLVSSRDRVLPGEDPDAAEVLEEVFRRRGMNVMSRSRAETVKRVSARTEAPEGPSSPEAGEEGCVGDHVEVTLSDGTVIKGTHCLMAVGSIPNTADMGLEEAGVKLNDWGQIQVDRVSRTTAPGVYAAGDCTGVFMLASVAAMQGRIAMYHALGDAVQPLNLKTVASNVFTDPEIATVGYTAADVKCGKMDAVEVKLPLRGNPRAKMQGIRDGFVKLFCRPGTGIVVGGVVVAPRASELIHPISLAVDANLTVEQVASAFTVYPSVSGSTAEAARQLHIRKRADGES</sequence>
<dbReference type="InterPro" id="IPR016156">
    <property type="entry name" value="FAD/NAD-linked_Rdtase_dimer_sf"/>
</dbReference>
<evidence type="ECO:0000259" key="7">
    <source>
        <dbReference type="Pfam" id="PF07992"/>
    </source>
</evidence>
<dbReference type="EMBL" id="JBHSOD010000032">
    <property type="protein sequence ID" value="MFC5887881.1"/>
    <property type="molecule type" value="Genomic_DNA"/>
</dbReference>
<feature type="domain" description="FAD/NAD(P)-binding" evidence="7">
    <location>
        <begin position="6"/>
        <end position="363"/>
    </location>
</feature>
<dbReference type="InterPro" id="IPR023753">
    <property type="entry name" value="FAD/NAD-binding_dom"/>
</dbReference>
<accession>A0ABW1F0K2</accession>
<evidence type="ECO:0000256" key="3">
    <source>
        <dbReference type="ARBA" id="ARBA00022630"/>
    </source>
</evidence>
<organism evidence="8 9">
    <name type="scientific">Kitasatospora aburaviensis</name>
    <dbReference type="NCBI Taxonomy" id="67265"/>
    <lineage>
        <taxon>Bacteria</taxon>
        <taxon>Bacillati</taxon>
        <taxon>Actinomycetota</taxon>
        <taxon>Actinomycetes</taxon>
        <taxon>Kitasatosporales</taxon>
        <taxon>Streptomycetaceae</taxon>
        <taxon>Kitasatospora</taxon>
    </lineage>
</organism>
<keyword evidence="3" id="KW-0285">Flavoprotein</keyword>
<keyword evidence="9" id="KW-1185">Reference proteome</keyword>
<dbReference type="Pfam" id="PF02852">
    <property type="entry name" value="Pyr_redox_dim"/>
    <property type="match status" value="1"/>
</dbReference>
<feature type="region of interest" description="Disordered" evidence="5">
    <location>
        <begin position="257"/>
        <end position="281"/>
    </location>
</feature>
<dbReference type="Pfam" id="PF07992">
    <property type="entry name" value="Pyr_redox_2"/>
    <property type="match status" value="1"/>
</dbReference>
<dbReference type="SUPFAM" id="SSF51905">
    <property type="entry name" value="FAD/NAD(P)-binding domain"/>
    <property type="match status" value="1"/>
</dbReference>
<proteinExistence type="inferred from homology"/>
<dbReference type="PANTHER" id="PTHR43014:SF1">
    <property type="entry name" value="NAD(P)H DEHYDROGENASE (QUINONE)"/>
    <property type="match status" value="1"/>
</dbReference>
<dbReference type="PRINTS" id="PR00368">
    <property type="entry name" value="FADPNR"/>
</dbReference>
<dbReference type="Gene3D" id="3.30.390.30">
    <property type="match status" value="1"/>
</dbReference>
<dbReference type="PRINTS" id="PR00411">
    <property type="entry name" value="PNDRDTASEI"/>
</dbReference>
<dbReference type="Proteomes" id="UP001596067">
    <property type="component" value="Unassembled WGS sequence"/>
</dbReference>
<dbReference type="SUPFAM" id="SSF55424">
    <property type="entry name" value="FAD/NAD-linked reductases, dimerisation (C-terminal) domain"/>
    <property type="match status" value="1"/>
</dbReference>
<comment type="cofactor">
    <cofactor evidence="1">
        <name>FAD</name>
        <dbReference type="ChEBI" id="CHEBI:57692"/>
    </cofactor>
</comment>
<dbReference type="RefSeq" id="WP_313764081.1">
    <property type="nucleotide sequence ID" value="NZ_BAAAVH010000120.1"/>
</dbReference>
<evidence type="ECO:0000259" key="6">
    <source>
        <dbReference type="Pfam" id="PF02852"/>
    </source>
</evidence>
<evidence type="ECO:0000313" key="8">
    <source>
        <dbReference type="EMBL" id="MFC5887881.1"/>
    </source>
</evidence>
<dbReference type="PANTHER" id="PTHR43014">
    <property type="entry name" value="MERCURIC REDUCTASE"/>
    <property type="match status" value="1"/>
</dbReference>
<evidence type="ECO:0000313" key="9">
    <source>
        <dbReference type="Proteomes" id="UP001596067"/>
    </source>
</evidence>
<keyword evidence="4" id="KW-0274">FAD</keyword>
<dbReference type="InterPro" id="IPR004099">
    <property type="entry name" value="Pyr_nucl-diS_OxRdtase_dimer"/>
</dbReference>